<dbReference type="SUPFAM" id="SSF140914">
    <property type="entry name" value="PriB N-terminal domain-like"/>
    <property type="match status" value="1"/>
</dbReference>
<keyword evidence="5 7" id="KW-0408">Iron</keyword>
<dbReference type="PANTHER" id="PTHR10537">
    <property type="entry name" value="DNA PRIMASE LARGE SUBUNIT"/>
    <property type="match status" value="1"/>
</dbReference>
<protein>
    <recommendedName>
        <fullName evidence="7">DNA primase large subunit PriL</fullName>
    </recommendedName>
</protein>
<keyword evidence="6 7" id="KW-0411">Iron-sulfur</keyword>
<comment type="function">
    <text evidence="7">Regulatory subunit of DNA primase, an RNA polymerase that catalyzes the synthesis of short RNA molecules used as primers for DNA polymerase during DNA replication. Stabilizes and modulates the activity of the small subunit, increasing the rate of DNA synthesis, and conferring RNA synthesis capability. The DNA polymerase activity may enable DNA primase to also catalyze primer extension after primer synthesis. May also play a role in DNA repair.</text>
</comment>
<dbReference type="InterPro" id="IPR023642">
    <property type="entry name" value="DNA_primase_lsu_PriL"/>
</dbReference>
<evidence type="ECO:0000313" key="10">
    <source>
        <dbReference type="Proteomes" id="UP000006622"/>
    </source>
</evidence>
<proteinExistence type="inferred from homology"/>
<evidence type="ECO:0000259" key="8">
    <source>
        <dbReference type="Pfam" id="PF04104"/>
    </source>
</evidence>
<keyword evidence="4 7" id="KW-0479">Metal-binding</keyword>
<dbReference type="GeneID" id="10823317"/>
<evidence type="ECO:0000256" key="6">
    <source>
        <dbReference type="ARBA" id="ARBA00023014"/>
    </source>
</evidence>
<feature type="binding site" evidence="7">
    <location>
        <position position="303"/>
    </location>
    <ligand>
        <name>[4Fe-4S] cluster</name>
        <dbReference type="ChEBI" id="CHEBI:49883"/>
    </ligand>
</feature>
<dbReference type="GO" id="GO:1990077">
    <property type="term" value="C:primosome complex"/>
    <property type="evidence" value="ECO:0007669"/>
    <property type="project" value="UniProtKB-KW"/>
</dbReference>
<dbReference type="Pfam" id="PF04104">
    <property type="entry name" value="DNA_primase_lrg"/>
    <property type="match status" value="1"/>
</dbReference>
<dbReference type="InterPro" id="IPR058560">
    <property type="entry name" value="DNA_primase_C"/>
</dbReference>
<keyword evidence="10" id="KW-1185">Reference proteome</keyword>
<reference evidence="9" key="1">
    <citation type="submission" date="2010-07" db="EMBL/GenBank/DDBJ databases">
        <title>The complete genome of Methanosalsum zhilinae DSM 4017.</title>
        <authorList>
            <consortium name="US DOE Joint Genome Institute (JGI-PGF)"/>
            <person name="Lucas S."/>
            <person name="Copeland A."/>
            <person name="Lapidus A."/>
            <person name="Glavina del Rio T."/>
            <person name="Dalin E."/>
            <person name="Tice H."/>
            <person name="Bruce D."/>
            <person name="Goodwin L."/>
            <person name="Pitluck S."/>
            <person name="Kyrpides N."/>
            <person name="Mavromatis K."/>
            <person name="Ovchinnikova G."/>
            <person name="Daligault H."/>
            <person name="Detter J.C."/>
            <person name="Han C."/>
            <person name="Tapia R."/>
            <person name="Larimer F."/>
            <person name="Land M."/>
            <person name="Hauser L."/>
            <person name="Markowitz V."/>
            <person name="Cheng J.-F."/>
            <person name="Hugenholtz P."/>
            <person name="Woyke T."/>
            <person name="Wu D."/>
            <person name="Spring S."/>
            <person name="Schueler E."/>
            <person name="Brambilla E."/>
            <person name="Klenk H.-P."/>
            <person name="Eisen J.A."/>
        </authorList>
    </citation>
    <scope>NUCLEOTIDE SEQUENCE</scope>
    <source>
        <strain evidence="9">DSM 4017</strain>
    </source>
</reference>
<dbReference type="NCBIfam" id="NF002588">
    <property type="entry name" value="PRK02249.1-2"/>
    <property type="match status" value="1"/>
</dbReference>
<dbReference type="Proteomes" id="UP000006622">
    <property type="component" value="Chromosome"/>
</dbReference>
<dbReference type="KEGG" id="mzh:Mzhil_1677"/>
<evidence type="ECO:0000313" key="9">
    <source>
        <dbReference type="EMBL" id="AEH61512.1"/>
    </source>
</evidence>
<dbReference type="STRING" id="679901.Mzhil_1677"/>
<evidence type="ECO:0000256" key="5">
    <source>
        <dbReference type="ARBA" id="ARBA00023004"/>
    </source>
</evidence>
<dbReference type="HOGENOM" id="CLU_052778_0_0_2"/>
<keyword evidence="1 7" id="KW-0004">4Fe-4S</keyword>
<dbReference type="PANTHER" id="PTHR10537:SF3">
    <property type="entry name" value="DNA PRIMASE LARGE SUBUNIT"/>
    <property type="match status" value="1"/>
</dbReference>
<dbReference type="RefSeq" id="WP_013898948.1">
    <property type="nucleotide sequence ID" value="NC_015676.1"/>
</dbReference>
<name>F7XM58_METZD</name>
<evidence type="ECO:0000256" key="4">
    <source>
        <dbReference type="ARBA" id="ARBA00022723"/>
    </source>
</evidence>
<dbReference type="GO" id="GO:0003899">
    <property type="term" value="F:DNA-directed RNA polymerase activity"/>
    <property type="evidence" value="ECO:0007669"/>
    <property type="project" value="InterPro"/>
</dbReference>
<comment type="similarity">
    <text evidence="7">Belongs to the eukaryotic-type primase large subunit family.</text>
</comment>
<evidence type="ECO:0000256" key="7">
    <source>
        <dbReference type="HAMAP-Rule" id="MF_00701"/>
    </source>
</evidence>
<dbReference type="CDD" id="cd06560">
    <property type="entry name" value="PriL"/>
    <property type="match status" value="1"/>
</dbReference>
<accession>F7XM58</accession>
<evidence type="ECO:0000256" key="3">
    <source>
        <dbReference type="ARBA" id="ARBA00022705"/>
    </source>
</evidence>
<gene>
    <name evidence="7" type="primary">priL</name>
    <name evidence="9" type="ordered locus">Mzhil_1677</name>
</gene>
<feature type="domain" description="DNA primase large subunit C-terminal" evidence="8">
    <location>
        <begin position="223"/>
        <end position="313"/>
    </location>
</feature>
<dbReference type="EMBL" id="CP002101">
    <property type="protein sequence ID" value="AEH61512.1"/>
    <property type="molecule type" value="Genomic_DNA"/>
</dbReference>
<dbReference type="Pfam" id="PF26466">
    <property type="entry name" value="DNA_primase_lrg_N"/>
    <property type="match status" value="1"/>
</dbReference>
<feature type="binding site" evidence="7">
    <location>
        <position position="312"/>
    </location>
    <ligand>
        <name>[4Fe-4S] cluster</name>
        <dbReference type="ChEBI" id="CHEBI:49883"/>
    </ligand>
</feature>
<dbReference type="GO" id="GO:0051539">
    <property type="term" value="F:4 iron, 4 sulfur cluster binding"/>
    <property type="evidence" value="ECO:0007669"/>
    <property type="project" value="UniProtKB-UniRule"/>
</dbReference>
<dbReference type="OrthoDB" id="46081at2157"/>
<organism evidence="9 10">
    <name type="scientific">Methanosalsum zhilinae (strain DSM 4017 / NBRC 107636 / OCM 62 / WeN5)</name>
    <name type="common">Methanohalophilus zhilinae</name>
    <dbReference type="NCBI Taxonomy" id="679901"/>
    <lineage>
        <taxon>Archaea</taxon>
        <taxon>Methanobacteriati</taxon>
        <taxon>Methanobacteriota</taxon>
        <taxon>Stenosarchaea group</taxon>
        <taxon>Methanomicrobia</taxon>
        <taxon>Methanosarcinales</taxon>
        <taxon>Methanosarcinaceae</taxon>
        <taxon>Methanosalsum</taxon>
    </lineage>
</organism>
<feature type="binding site" evidence="7">
    <location>
        <position position="232"/>
    </location>
    <ligand>
        <name>[4Fe-4S] cluster</name>
        <dbReference type="ChEBI" id="CHEBI:49883"/>
    </ligand>
</feature>
<dbReference type="AlphaFoldDB" id="F7XM58"/>
<keyword evidence="2 7" id="KW-0639">Primosome</keyword>
<dbReference type="InterPro" id="IPR007238">
    <property type="entry name" value="DNA_primase_lsu_euk/arc"/>
</dbReference>
<dbReference type="GO" id="GO:0046872">
    <property type="term" value="F:metal ion binding"/>
    <property type="evidence" value="ECO:0007669"/>
    <property type="project" value="UniProtKB-KW"/>
</dbReference>
<feature type="binding site" evidence="7">
    <location>
        <position position="319"/>
    </location>
    <ligand>
        <name>[4Fe-4S] cluster</name>
        <dbReference type="ChEBI" id="CHEBI:49883"/>
    </ligand>
</feature>
<dbReference type="HAMAP" id="MF_00701">
    <property type="entry name" value="DNA_primase_lrg_arc"/>
    <property type="match status" value="1"/>
</dbReference>
<comment type="subunit">
    <text evidence="7">Heterodimer of a small subunit (PriS) and a large subunit (PriL).</text>
</comment>
<evidence type="ECO:0000256" key="1">
    <source>
        <dbReference type="ARBA" id="ARBA00022485"/>
    </source>
</evidence>
<keyword evidence="3 7" id="KW-0235">DNA replication</keyword>
<comment type="cofactor">
    <cofactor evidence="7">
        <name>[4Fe-4S] cluster</name>
        <dbReference type="ChEBI" id="CHEBI:49883"/>
    </cofactor>
    <text evidence="7">Binds 1 [4Fe-4S] cluster.</text>
</comment>
<sequence>MDKNNLALYPFISPASEYVNELGLSVDRLMESRALESARLRGRDRVLQALDGKIEKPSPDSLDDSSLVIELLSYPFARILVSCIKDEFLIRRYALKEAEASFLLLNSQNSDFLLEFAREFDIAAEFNSAGFILHFTDYIRLASTMKDLEWKLVNRKLKRGFVPLSHRELARLLQEAVRSRIQQSLPADVPEDMCQACEQYLPEIREALDERKQHYGAAGITGEVDTDSFPPCINYAISQVRSGANLAHSMRFAMTSFLLNVGMSVDEVVNVFNVSPDFDAEKTRYQIEHIAGSTGTMYKPPSCSTMKTYGNCYGADNICESISHPLGYYERKKWILNKNRNVQDK</sequence>
<dbReference type="GO" id="GO:0006269">
    <property type="term" value="P:DNA replication, synthesis of primer"/>
    <property type="evidence" value="ECO:0007669"/>
    <property type="project" value="UniProtKB-UniRule"/>
</dbReference>
<evidence type="ECO:0000256" key="2">
    <source>
        <dbReference type="ARBA" id="ARBA00022515"/>
    </source>
</evidence>
<dbReference type="GO" id="GO:0006270">
    <property type="term" value="P:DNA replication initiation"/>
    <property type="evidence" value="ECO:0007669"/>
    <property type="project" value="TreeGrafter"/>
</dbReference>